<evidence type="ECO:0000313" key="9">
    <source>
        <dbReference type="Proteomes" id="UP000479114"/>
    </source>
</evidence>
<evidence type="ECO:0000256" key="7">
    <source>
        <dbReference type="SAM" id="SignalP"/>
    </source>
</evidence>
<evidence type="ECO:0000256" key="2">
    <source>
        <dbReference type="ARBA" id="ARBA00022729"/>
    </source>
</evidence>
<evidence type="ECO:0000313" key="8">
    <source>
        <dbReference type="EMBL" id="QHW31113.1"/>
    </source>
</evidence>
<dbReference type="PROSITE" id="PS51257">
    <property type="entry name" value="PROKAR_LIPOPROTEIN"/>
    <property type="match status" value="1"/>
</dbReference>
<keyword evidence="3" id="KW-0472">Membrane</keyword>
<evidence type="ECO:0000256" key="1">
    <source>
        <dbReference type="ARBA" id="ARBA00022475"/>
    </source>
</evidence>
<keyword evidence="5" id="KW-0449">Lipoprotein</keyword>
<proteinExistence type="predicted"/>
<name>A0A6C0NZK1_9BACL</name>
<evidence type="ECO:0000256" key="3">
    <source>
        <dbReference type="ARBA" id="ARBA00023136"/>
    </source>
</evidence>
<protein>
    <submittedName>
        <fullName evidence="8">Extracellular solute-binding protein</fullName>
    </submittedName>
</protein>
<evidence type="ECO:0000256" key="5">
    <source>
        <dbReference type="ARBA" id="ARBA00023288"/>
    </source>
</evidence>
<dbReference type="InterPro" id="IPR050490">
    <property type="entry name" value="Bact_solute-bd_prot1"/>
</dbReference>
<feature type="compositionally biased region" description="Low complexity" evidence="6">
    <location>
        <begin position="55"/>
        <end position="69"/>
    </location>
</feature>
<dbReference type="EMBL" id="CP048286">
    <property type="protein sequence ID" value="QHW31113.1"/>
    <property type="molecule type" value="Genomic_DNA"/>
</dbReference>
<keyword evidence="4" id="KW-0564">Palmitate</keyword>
<dbReference type="PANTHER" id="PTHR43649:SF33">
    <property type="entry name" value="POLYGALACTURONAN_RHAMNOGALACTURONAN-BINDING PROTEIN YTCQ"/>
    <property type="match status" value="1"/>
</dbReference>
<evidence type="ECO:0000256" key="6">
    <source>
        <dbReference type="SAM" id="MobiDB-lite"/>
    </source>
</evidence>
<gene>
    <name evidence="8" type="ORF">GZH47_09780</name>
</gene>
<dbReference type="InterPro" id="IPR006059">
    <property type="entry name" value="SBP"/>
</dbReference>
<keyword evidence="2 7" id="KW-0732">Signal</keyword>
<dbReference type="Proteomes" id="UP000479114">
    <property type="component" value="Chromosome"/>
</dbReference>
<dbReference type="Gene3D" id="3.40.190.10">
    <property type="entry name" value="Periplasmic binding protein-like II"/>
    <property type="match status" value="1"/>
</dbReference>
<accession>A0A6C0NZK1</accession>
<evidence type="ECO:0000256" key="4">
    <source>
        <dbReference type="ARBA" id="ARBA00023139"/>
    </source>
</evidence>
<feature type="region of interest" description="Disordered" evidence="6">
    <location>
        <begin position="55"/>
        <end position="74"/>
    </location>
</feature>
<reference evidence="8 9" key="1">
    <citation type="submission" date="2020-02" db="EMBL/GenBank/DDBJ databases">
        <title>Paenibacillus sp. nov., isolated from rhizosphere soil of tomato.</title>
        <authorList>
            <person name="Weon H.-Y."/>
            <person name="Lee S.A."/>
        </authorList>
    </citation>
    <scope>NUCLEOTIDE SEQUENCE [LARGE SCALE GENOMIC DNA]</scope>
    <source>
        <strain evidence="8 9">14171R-81</strain>
    </source>
</reference>
<keyword evidence="1" id="KW-1003">Cell membrane</keyword>
<dbReference type="KEGG" id="prz:GZH47_09780"/>
<dbReference type="Pfam" id="PF01547">
    <property type="entry name" value="SBP_bac_1"/>
    <property type="match status" value="1"/>
</dbReference>
<keyword evidence="9" id="KW-1185">Reference proteome</keyword>
<organism evidence="8 9">
    <name type="scientific">Paenibacillus rhizovicinus</name>
    <dbReference type="NCBI Taxonomy" id="2704463"/>
    <lineage>
        <taxon>Bacteria</taxon>
        <taxon>Bacillati</taxon>
        <taxon>Bacillota</taxon>
        <taxon>Bacilli</taxon>
        <taxon>Bacillales</taxon>
        <taxon>Paenibacillaceae</taxon>
        <taxon>Paenibacillus</taxon>
    </lineage>
</organism>
<feature type="signal peptide" evidence="7">
    <location>
        <begin position="1"/>
        <end position="19"/>
    </location>
</feature>
<dbReference type="PANTHER" id="PTHR43649">
    <property type="entry name" value="ARABINOSE-BINDING PROTEIN-RELATED"/>
    <property type="match status" value="1"/>
</dbReference>
<sequence>MNRSLKFKSLVLMASISLAALTACSNSNNGGDNAAGNGNTAAAGNDGTKATNGNAAASGGNAANNGANNAEDDDVTTMSKVSGMTIRIAANWDGTPTPDTPMGAKRLELQKAVEAKYNVKIQYLNIPNEEFQNKMKASILNGSPAAEIWYMGSSDVVPGLAKEGLFLPIDDLISLSDEKQIPVDDFRKYTGYNGKIYGFNTEASVDQIGIFYNRALFEKNGLPDPHTWVESKEWTWDKFREVAKQLTKDTNGDGKPDQWGLTGYAGDWVWFQALANGGHLFDLETGKQTLDDPKTQEAMDFMAKLFTEDKVVADSTWGFLDSFPKGNIGMTPSFSWTGGTWKANMKQDGYGFLPMPLGPGQTDYVNPSRQTNSNFIAKGTKYPEAVMQIWKELQVWDTEAHADEYYNAQYDHDDDIEVAKMLSKNVNFDFFNTINGGLIDQIGNELATGATTAAQAAQKYGPMLQDKADILLKQ</sequence>
<feature type="chain" id="PRO_5039189002" evidence="7">
    <location>
        <begin position="20"/>
        <end position="474"/>
    </location>
</feature>
<dbReference type="SUPFAM" id="SSF53850">
    <property type="entry name" value="Periplasmic binding protein-like II"/>
    <property type="match status" value="1"/>
</dbReference>
<dbReference type="RefSeq" id="WP_162639922.1">
    <property type="nucleotide sequence ID" value="NZ_CP048286.1"/>
</dbReference>
<dbReference type="AlphaFoldDB" id="A0A6C0NZK1"/>